<dbReference type="CDD" id="cd16329">
    <property type="entry name" value="LolA_like"/>
    <property type="match status" value="1"/>
</dbReference>
<protein>
    <recommendedName>
        <fullName evidence="2">Uncharacterized protein TP-0789 domain-containing protein</fullName>
    </recommendedName>
</protein>
<dbReference type="EMBL" id="UINC01011283">
    <property type="protein sequence ID" value="SVA49859.1"/>
    <property type="molecule type" value="Genomic_DNA"/>
</dbReference>
<gene>
    <name evidence="3" type="ORF">METZ01_LOCUS102713</name>
</gene>
<dbReference type="Gene3D" id="2.50.20.10">
    <property type="entry name" value="Lipoprotein localisation LolA/LolB/LppX"/>
    <property type="match status" value="1"/>
</dbReference>
<evidence type="ECO:0000259" key="2">
    <source>
        <dbReference type="Pfam" id="PF17131"/>
    </source>
</evidence>
<dbReference type="InterPro" id="IPR033399">
    <property type="entry name" value="TP_0789-like"/>
</dbReference>
<feature type="compositionally biased region" description="Polar residues" evidence="1">
    <location>
        <begin position="37"/>
        <end position="57"/>
    </location>
</feature>
<sequence>MKYFLVGSFFVSVLTGQSGYDIAKKLDEKEQPKDLTNRTSMVLTNSKGKTRTNTMISKSMDRNRRQMIWFLEPKDDKGVAFLKIEHDDGNDEMRMWLPAFKKVRRISSSKKSDS</sequence>
<feature type="domain" description="Uncharacterized protein TP-0789" evidence="2">
    <location>
        <begin position="63"/>
        <end position="114"/>
    </location>
</feature>
<feature type="non-terminal residue" evidence="3">
    <location>
        <position position="114"/>
    </location>
</feature>
<organism evidence="3">
    <name type="scientific">marine metagenome</name>
    <dbReference type="NCBI Taxonomy" id="408172"/>
    <lineage>
        <taxon>unclassified sequences</taxon>
        <taxon>metagenomes</taxon>
        <taxon>ecological metagenomes</taxon>
    </lineage>
</organism>
<name>A0A381WBD9_9ZZZZ</name>
<dbReference type="Pfam" id="PF17131">
    <property type="entry name" value="LolA_like"/>
    <property type="match status" value="1"/>
</dbReference>
<evidence type="ECO:0000256" key="1">
    <source>
        <dbReference type="SAM" id="MobiDB-lite"/>
    </source>
</evidence>
<dbReference type="AlphaFoldDB" id="A0A381WBD9"/>
<proteinExistence type="predicted"/>
<reference evidence="3" key="1">
    <citation type="submission" date="2018-05" db="EMBL/GenBank/DDBJ databases">
        <authorList>
            <person name="Lanie J.A."/>
            <person name="Ng W.-L."/>
            <person name="Kazmierczak K.M."/>
            <person name="Andrzejewski T.M."/>
            <person name="Davidsen T.M."/>
            <person name="Wayne K.J."/>
            <person name="Tettelin H."/>
            <person name="Glass J.I."/>
            <person name="Rusch D."/>
            <person name="Podicherti R."/>
            <person name="Tsui H.-C.T."/>
            <person name="Winkler M.E."/>
        </authorList>
    </citation>
    <scope>NUCLEOTIDE SEQUENCE</scope>
</reference>
<accession>A0A381WBD9</accession>
<evidence type="ECO:0000313" key="3">
    <source>
        <dbReference type="EMBL" id="SVA49859.1"/>
    </source>
</evidence>
<feature type="region of interest" description="Disordered" evidence="1">
    <location>
        <begin position="31"/>
        <end position="58"/>
    </location>
</feature>